<proteinExistence type="predicted"/>
<evidence type="ECO:0000313" key="1">
    <source>
        <dbReference type="EMBL" id="CAD6196720.1"/>
    </source>
</evidence>
<dbReference type="InterPro" id="IPR012877">
    <property type="entry name" value="Dhs-27"/>
</dbReference>
<evidence type="ECO:0000313" key="2">
    <source>
        <dbReference type="Proteomes" id="UP000835052"/>
    </source>
</evidence>
<name>A0A8S1HJP4_9PELO</name>
<comment type="caution">
    <text evidence="1">The sequence shown here is derived from an EMBL/GenBank/DDBJ whole genome shotgun (WGS) entry which is preliminary data.</text>
</comment>
<reference evidence="1" key="1">
    <citation type="submission" date="2020-10" db="EMBL/GenBank/DDBJ databases">
        <authorList>
            <person name="Kikuchi T."/>
        </authorList>
    </citation>
    <scope>NUCLEOTIDE SEQUENCE</scope>
    <source>
        <strain evidence="1">NKZ352</strain>
    </source>
</reference>
<dbReference type="AlphaFoldDB" id="A0A8S1HJP4"/>
<gene>
    <name evidence="1" type="ORF">CAUJ_LOCUS12632</name>
</gene>
<keyword evidence="2" id="KW-1185">Reference proteome</keyword>
<dbReference type="OrthoDB" id="5777157at2759"/>
<protein>
    <submittedName>
        <fullName evidence="1">Uncharacterized protein</fullName>
    </submittedName>
</protein>
<organism evidence="1 2">
    <name type="scientific">Caenorhabditis auriculariae</name>
    <dbReference type="NCBI Taxonomy" id="2777116"/>
    <lineage>
        <taxon>Eukaryota</taxon>
        <taxon>Metazoa</taxon>
        <taxon>Ecdysozoa</taxon>
        <taxon>Nematoda</taxon>
        <taxon>Chromadorea</taxon>
        <taxon>Rhabditida</taxon>
        <taxon>Rhabditina</taxon>
        <taxon>Rhabditomorpha</taxon>
        <taxon>Rhabditoidea</taxon>
        <taxon>Rhabditidae</taxon>
        <taxon>Peloderinae</taxon>
        <taxon>Caenorhabditis</taxon>
    </lineage>
</organism>
<accession>A0A8S1HJP4</accession>
<dbReference type="PANTHER" id="PTHR23020">
    <property type="entry name" value="UNCHARACTERIZED NUCLEAR HORMONE RECEPTOR-RELATED"/>
    <property type="match status" value="1"/>
</dbReference>
<dbReference type="Proteomes" id="UP000835052">
    <property type="component" value="Unassembled WGS sequence"/>
</dbReference>
<sequence length="240" mass="26394">MLRTPSTGLLTSNVSWEDVEKVVDAKYHGAAAFGPKKRISPLGLGIGLQSLLGVVDPDWKTNGKITLPSNFALKIASPVVMLQVMMSEAAKLPPELTAQMSSVVDEFVSFLTPCHNSEMFFYEFFENCAKRCEIVPRYHFGTKLTEDNQSRAFLAVEMIENAKSGTIVQSLTDVQMEQVLKSLARMQAAFVDAPDDVIQKAPHQGLSGVYNTIKDFILVLNNRASSSLLPPELASLTRKL</sequence>
<dbReference type="EMBL" id="CAJGYM010000078">
    <property type="protein sequence ID" value="CAD6196720.1"/>
    <property type="molecule type" value="Genomic_DNA"/>
</dbReference>
<dbReference type="PANTHER" id="PTHR23020:SF15">
    <property type="entry name" value="CHK KINASE-LIKE DOMAIN-CONTAINING PROTEIN"/>
    <property type="match status" value="1"/>
</dbReference>
<dbReference type="Pfam" id="PF07914">
    <property type="entry name" value="DUF1679"/>
    <property type="match status" value="1"/>
</dbReference>
<dbReference type="InterPro" id="IPR052961">
    <property type="entry name" value="Oxido-Kinase-like_Enzymes"/>
</dbReference>